<proteinExistence type="predicted"/>
<evidence type="ECO:0000313" key="2">
    <source>
        <dbReference type="Proteomes" id="UP000830671"/>
    </source>
</evidence>
<dbReference type="AlphaFoldDB" id="A0A9Q8WHZ6"/>
<dbReference type="RefSeq" id="XP_049145594.1">
    <property type="nucleotide sequence ID" value="XM_049288450.1"/>
</dbReference>
<dbReference type="GeneID" id="73343460"/>
<dbReference type="EMBL" id="CP019477">
    <property type="protein sequence ID" value="UQC83976.1"/>
    <property type="molecule type" value="Genomic_DNA"/>
</dbReference>
<name>A0A9Q8WHZ6_9PEZI</name>
<sequence>MSHGPRTPTTLRPRSILRVLCSQSALAMICLDCRASLTHYSPVIGLLETGCDDEEEGCDL</sequence>
<dbReference type="KEGG" id="clup:CLUP02_09472"/>
<organism evidence="1 2">
    <name type="scientific">Colletotrichum lupini</name>
    <dbReference type="NCBI Taxonomy" id="145971"/>
    <lineage>
        <taxon>Eukaryota</taxon>
        <taxon>Fungi</taxon>
        <taxon>Dikarya</taxon>
        <taxon>Ascomycota</taxon>
        <taxon>Pezizomycotina</taxon>
        <taxon>Sordariomycetes</taxon>
        <taxon>Hypocreomycetidae</taxon>
        <taxon>Glomerellales</taxon>
        <taxon>Glomerellaceae</taxon>
        <taxon>Colletotrichum</taxon>
        <taxon>Colletotrichum acutatum species complex</taxon>
    </lineage>
</organism>
<reference evidence="1" key="1">
    <citation type="journal article" date="2021" name="Mol. Plant Microbe Interact.">
        <title>Complete Genome Sequence of the Plant-Pathogenic Fungus Colletotrichum lupini.</title>
        <authorList>
            <person name="Baroncelli R."/>
            <person name="Pensec F."/>
            <person name="Da Lio D."/>
            <person name="Boufleur T."/>
            <person name="Vicente I."/>
            <person name="Sarrocco S."/>
            <person name="Picot A."/>
            <person name="Baraldi E."/>
            <person name="Sukno S."/>
            <person name="Thon M."/>
            <person name="Le Floch G."/>
        </authorList>
    </citation>
    <scope>NUCLEOTIDE SEQUENCE</scope>
    <source>
        <strain evidence="1">IMI 504893</strain>
    </source>
</reference>
<evidence type="ECO:0000313" key="1">
    <source>
        <dbReference type="EMBL" id="UQC83976.1"/>
    </source>
</evidence>
<keyword evidence="2" id="KW-1185">Reference proteome</keyword>
<gene>
    <name evidence="1" type="ORF">CLUP02_09472</name>
</gene>
<accession>A0A9Q8WHZ6</accession>
<protein>
    <submittedName>
        <fullName evidence="1">Uncharacterized protein</fullName>
    </submittedName>
</protein>
<dbReference type="Proteomes" id="UP000830671">
    <property type="component" value="Chromosome 5"/>
</dbReference>